<evidence type="ECO:0000256" key="1">
    <source>
        <dbReference type="SAM" id="Phobius"/>
    </source>
</evidence>
<evidence type="ECO:0000313" key="2">
    <source>
        <dbReference type="EMBL" id="QKD03468.1"/>
    </source>
</evidence>
<protein>
    <submittedName>
        <fullName evidence="2">Uncharacterized protein</fullName>
    </submittedName>
</protein>
<dbReference type="EMBL" id="CP033367">
    <property type="protein sequence ID" value="QKD03468.1"/>
    <property type="molecule type" value="Genomic_DNA"/>
</dbReference>
<feature type="transmembrane region" description="Helical" evidence="1">
    <location>
        <begin position="39"/>
        <end position="60"/>
    </location>
</feature>
<name>A0A6M7WU97_RHILI</name>
<dbReference type="Proteomes" id="UP000503017">
    <property type="component" value="Chromosome"/>
</dbReference>
<feature type="transmembrane region" description="Helical" evidence="1">
    <location>
        <begin position="7"/>
        <end position="27"/>
    </location>
</feature>
<reference evidence="2 3" key="1">
    <citation type="submission" date="2018-10" db="EMBL/GenBank/DDBJ databases">
        <authorList>
            <person name="Perry B.J."/>
            <person name="Sullivan J.T."/>
            <person name="Murphy R.J.T."/>
            <person name="Ramsay J.P."/>
            <person name="Ronson C.W."/>
        </authorList>
    </citation>
    <scope>NUCLEOTIDE SEQUENCE [LARGE SCALE GENOMIC DNA]</scope>
    <source>
        <strain evidence="2 3">R88b</strain>
    </source>
</reference>
<keyword evidence="1" id="KW-1133">Transmembrane helix</keyword>
<proteinExistence type="predicted"/>
<organism evidence="2 3">
    <name type="scientific">Mesorhizobium loti R88b</name>
    <dbReference type="NCBI Taxonomy" id="935548"/>
    <lineage>
        <taxon>Bacteria</taxon>
        <taxon>Pseudomonadati</taxon>
        <taxon>Pseudomonadota</taxon>
        <taxon>Alphaproteobacteria</taxon>
        <taxon>Hyphomicrobiales</taxon>
        <taxon>Phyllobacteriaceae</taxon>
        <taxon>Mesorhizobium</taxon>
    </lineage>
</organism>
<keyword evidence="1" id="KW-0472">Membrane</keyword>
<accession>A0A6M7WU97</accession>
<gene>
    <name evidence="2" type="ORF">EB235_19790</name>
</gene>
<keyword evidence="1" id="KW-0812">Transmembrane</keyword>
<sequence length="107" mass="10942">MIGIAKVAGILSVAIGVVCILAGVFGGARASVAFAQTPLWALGLSSIVSGSVLYCVGLIAENMGLMVDHLAAIRRNQEAAGPQTRVPPLSVARLANLGDVKGLFQDR</sequence>
<dbReference type="AlphaFoldDB" id="A0A6M7WU97"/>
<evidence type="ECO:0000313" key="3">
    <source>
        <dbReference type="Proteomes" id="UP000503017"/>
    </source>
</evidence>